<organism evidence="3 4">
    <name type="scientific">Funneliformis caledonium</name>
    <dbReference type="NCBI Taxonomy" id="1117310"/>
    <lineage>
        <taxon>Eukaryota</taxon>
        <taxon>Fungi</taxon>
        <taxon>Fungi incertae sedis</taxon>
        <taxon>Mucoromycota</taxon>
        <taxon>Glomeromycotina</taxon>
        <taxon>Glomeromycetes</taxon>
        <taxon>Glomerales</taxon>
        <taxon>Glomeraceae</taxon>
        <taxon>Funneliformis</taxon>
    </lineage>
</organism>
<dbReference type="OrthoDB" id="506431at2759"/>
<dbReference type="InterPro" id="IPR052061">
    <property type="entry name" value="PTE-AB_protein"/>
</dbReference>
<evidence type="ECO:0000313" key="4">
    <source>
        <dbReference type="Proteomes" id="UP000789570"/>
    </source>
</evidence>
<dbReference type="PANTHER" id="PTHR47260:SF1">
    <property type="entry name" value="UPF0644 PROTEIN PB2B4.06"/>
    <property type="match status" value="1"/>
</dbReference>
<sequence length="214" mass="23779">MSIIINSNKTKLVGLVAGVSFLLSAGFINLNILNWQDQAQIEEQLYLKSIERQIFSLPIVKELKNDSSYELRVHDKDERQKNHFTVGTLRGKGKFVVKPLIFFSEEKKESVYILHVGSDMCGHNGIVHGGLLSTIMDEVLAIASIPCLPDKNGATAFLHVNFRKPCKAEQILIGRGKTTKLEGRKGFVEGTLETLDGIKLVDANALFISVKKLE</sequence>
<evidence type="ECO:0000256" key="1">
    <source>
        <dbReference type="SAM" id="Phobius"/>
    </source>
</evidence>
<accession>A0A9N8WKQ2</accession>
<dbReference type="Gene3D" id="3.10.129.10">
    <property type="entry name" value="Hotdog Thioesterase"/>
    <property type="match status" value="1"/>
</dbReference>
<dbReference type="Proteomes" id="UP000789570">
    <property type="component" value="Unassembled WGS sequence"/>
</dbReference>
<feature type="transmembrane region" description="Helical" evidence="1">
    <location>
        <begin position="12"/>
        <end position="33"/>
    </location>
</feature>
<keyword evidence="1" id="KW-1133">Transmembrane helix</keyword>
<dbReference type="AlphaFoldDB" id="A0A9N8WKQ2"/>
<evidence type="ECO:0000259" key="2">
    <source>
        <dbReference type="Pfam" id="PF03061"/>
    </source>
</evidence>
<evidence type="ECO:0000313" key="3">
    <source>
        <dbReference type="EMBL" id="CAG8487783.1"/>
    </source>
</evidence>
<keyword evidence="4" id="KW-1185">Reference proteome</keyword>
<reference evidence="3" key="1">
    <citation type="submission" date="2021-06" db="EMBL/GenBank/DDBJ databases">
        <authorList>
            <person name="Kallberg Y."/>
            <person name="Tangrot J."/>
            <person name="Rosling A."/>
        </authorList>
    </citation>
    <scope>NUCLEOTIDE SEQUENCE</scope>
    <source>
        <strain evidence="3">UK204</strain>
    </source>
</reference>
<keyword evidence="1" id="KW-0812">Transmembrane</keyword>
<dbReference type="InterPro" id="IPR029069">
    <property type="entry name" value="HotDog_dom_sf"/>
</dbReference>
<gene>
    <name evidence="3" type="ORF">FCALED_LOCUS3045</name>
</gene>
<dbReference type="EMBL" id="CAJVPQ010000508">
    <property type="protein sequence ID" value="CAG8487783.1"/>
    <property type="molecule type" value="Genomic_DNA"/>
</dbReference>
<name>A0A9N8WKQ2_9GLOM</name>
<feature type="domain" description="Thioesterase" evidence="2">
    <location>
        <begin position="124"/>
        <end position="198"/>
    </location>
</feature>
<dbReference type="CDD" id="cd03443">
    <property type="entry name" value="PaaI_thioesterase"/>
    <property type="match status" value="1"/>
</dbReference>
<proteinExistence type="predicted"/>
<dbReference type="Pfam" id="PF03061">
    <property type="entry name" value="4HBT"/>
    <property type="match status" value="1"/>
</dbReference>
<keyword evidence="1" id="KW-0472">Membrane</keyword>
<protein>
    <submittedName>
        <fullName evidence="3">10866_t:CDS:1</fullName>
    </submittedName>
</protein>
<dbReference type="PANTHER" id="PTHR47260">
    <property type="entry name" value="UPF0644 PROTEIN PB2B4.06"/>
    <property type="match status" value="1"/>
</dbReference>
<dbReference type="InterPro" id="IPR006683">
    <property type="entry name" value="Thioestr_dom"/>
</dbReference>
<comment type="caution">
    <text evidence="3">The sequence shown here is derived from an EMBL/GenBank/DDBJ whole genome shotgun (WGS) entry which is preliminary data.</text>
</comment>
<dbReference type="SUPFAM" id="SSF54637">
    <property type="entry name" value="Thioesterase/thiol ester dehydrase-isomerase"/>
    <property type="match status" value="1"/>
</dbReference>